<dbReference type="GO" id="GO:0008270">
    <property type="term" value="F:zinc ion binding"/>
    <property type="evidence" value="ECO:0007669"/>
    <property type="project" value="UniProtKB-KW"/>
</dbReference>
<dbReference type="Gene3D" id="3.30.160.60">
    <property type="entry name" value="Classic Zinc Finger"/>
    <property type="match status" value="1"/>
</dbReference>
<dbReference type="AlphaFoldDB" id="A0A9P9JB43"/>
<dbReference type="Proteomes" id="UP000717696">
    <property type="component" value="Unassembled WGS sequence"/>
</dbReference>
<evidence type="ECO:0000256" key="7">
    <source>
        <dbReference type="ARBA" id="ARBA00023242"/>
    </source>
</evidence>
<dbReference type="SMART" id="SM00355">
    <property type="entry name" value="ZnF_C2H2"/>
    <property type="match status" value="2"/>
</dbReference>
<feature type="domain" description="C2H2-type" evidence="11">
    <location>
        <begin position="55"/>
        <end position="82"/>
    </location>
</feature>
<dbReference type="SUPFAM" id="SSF57701">
    <property type="entry name" value="Zn2/Cys6 DNA-binding domain"/>
    <property type="match status" value="1"/>
</dbReference>
<evidence type="ECO:0000256" key="3">
    <source>
        <dbReference type="ARBA" id="ARBA00022771"/>
    </source>
</evidence>
<evidence type="ECO:0000256" key="6">
    <source>
        <dbReference type="ARBA" id="ARBA00023163"/>
    </source>
</evidence>
<dbReference type="EMBL" id="JAGMUU010000002">
    <property type="protein sequence ID" value="KAH7160104.1"/>
    <property type="molecule type" value="Genomic_DNA"/>
</dbReference>
<protein>
    <submittedName>
        <fullName evidence="12">Uncharacterized protein</fullName>
    </submittedName>
</protein>
<gene>
    <name evidence="12" type="ORF">B0J13DRAFT_121206</name>
</gene>
<dbReference type="PROSITE" id="PS00463">
    <property type="entry name" value="ZN2_CY6_FUNGAL_1"/>
    <property type="match status" value="1"/>
</dbReference>
<feature type="compositionally biased region" description="Low complexity" evidence="9">
    <location>
        <begin position="354"/>
        <end position="372"/>
    </location>
</feature>
<keyword evidence="13" id="KW-1185">Reference proteome</keyword>
<feature type="compositionally biased region" description="Polar residues" evidence="9">
    <location>
        <begin position="156"/>
        <end position="169"/>
    </location>
</feature>
<feature type="compositionally biased region" description="Basic and acidic residues" evidence="9">
    <location>
        <begin position="928"/>
        <end position="938"/>
    </location>
</feature>
<keyword evidence="7" id="KW-0539">Nucleus</keyword>
<feature type="region of interest" description="Disordered" evidence="9">
    <location>
        <begin position="1"/>
        <end position="27"/>
    </location>
</feature>
<evidence type="ECO:0000313" key="12">
    <source>
        <dbReference type="EMBL" id="KAH7160104.1"/>
    </source>
</evidence>
<keyword evidence="5" id="KW-0805">Transcription regulation</keyword>
<evidence type="ECO:0000256" key="4">
    <source>
        <dbReference type="ARBA" id="ARBA00022833"/>
    </source>
</evidence>
<keyword evidence="4" id="KW-0862">Zinc</keyword>
<dbReference type="SMART" id="SM00066">
    <property type="entry name" value="GAL4"/>
    <property type="match status" value="1"/>
</dbReference>
<keyword evidence="6" id="KW-0804">Transcription</keyword>
<evidence type="ECO:0000256" key="9">
    <source>
        <dbReference type="SAM" id="MobiDB-lite"/>
    </source>
</evidence>
<dbReference type="CDD" id="cd12148">
    <property type="entry name" value="fungal_TF_MHR"/>
    <property type="match status" value="1"/>
</dbReference>
<feature type="region of interest" description="Disordered" evidence="9">
    <location>
        <begin position="352"/>
        <end position="378"/>
    </location>
</feature>
<dbReference type="PROSITE" id="PS50157">
    <property type="entry name" value="ZINC_FINGER_C2H2_2"/>
    <property type="match status" value="2"/>
</dbReference>
<dbReference type="OrthoDB" id="10018191at2759"/>
<evidence type="ECO:0000313" key="13">
    <source>
        <dbReference type="Proteomes" id="UP000717696"/>
    </source>
</evidence>
<dbReference type="Pfam" id="PF00172">
    <property type="entry name" value="Zn_clus"/>
    <property type="match status" value="1"/>
</dbReference>
<evidence type="ECO:0000256" key="1">
    <source>
        <dbReference type="ARBA" id="ARBA00022723"/>
    </source>
</evidence>
<feature type="compositionally biased region" description="Polar residues" evidence="9">
    <location>
        <begin position="940"/>
        <end position="958"/>
    </location>
</feature>
<feature type="region of interest" description="Disordered" evidence="9">
    <location>
        <begin position="927"/>
        <end position="993"/>
    </location>
</feature>
<feature type="domain" description="Zn(2)-C6 fungal-type" evidence="10">
    <location>
        <begin position="98"/>
        <end position="127"/>
    </location>
</feature>
<organism evidence="12 13">
    <name type="scientific">Dactylonectria estremocensis</name>
    <dbReference type="NCBI Taxonomy" id="1079267"/>
    <lineage>
        <taxon>Eukaryota</taxon>
        <taxon>Fungi</taxon>
        <taxon>Dikarya</taxon>
        <taxon>Ascomycota</taxon>
        <taxon>Pezizomycotina</taxon>
        <taxon>Sordariomycetes</taxon>
        <taxon>Hypocreomycetidae</taxon>
        <taxon>Hypocreales</taxon>
        <taxon>Nectriaceae</taxon>
        <taxon>Dactylonectria</taxon>
    </lineage>
</organism>
<dbReference type="SUPFAM" id="SSF57667">
    <property type="entry name" value="beta-beta-alpha zinc fingers"/>
    <property type="match status" value="1"/>
</dbReference>
<dbReference type="InterPro" id="IPR036236">
    <property type="entry name" value="Znf_C2H2_sf"/>
</dbReference>
<keyword evidence="3 8" id="KW-0863">Zinc-finger</keyword>
<accession>A0A9P9JB43</accession>
<sequence length="1077" mass="120196">MASSPHQPVWPPNHRLQAQDVGSSSSFQCPQCPRNFKRVEHLKRHERGHENTRRFTCSTCGKRFARSDVLTRHVLIHNPAREVVMPPEVGMPTTQRRACMPCSKAREKCNKGNPCSRCHARSISCVYPMSRVQPIRASQRDYHEGLSDPSGISPDSAKSMSPQTQTASVSENAMFGTNLSSKRLHPGIVSQLIASHESLQQSQAPEDTMIENSNVVSLHQPLDIPYGSMEINEFHQSQPMRPSTQLFTPGPSAQTEQTATSGFLGLDVPNFTYQATGYDPDLDLHINWLPTNDTIDLDYRSILDLNMSGDGLESDPALPLVPMENQTFSSSATIQNLTAARSPVECHFLAQPRSMTSPSGTSSSISWTGTDSRAGNPGEGELYATSKNGARIPCTVRSKVPQILIPGTHPQFSSYQLHSEQAPSSPFGFPDLEHLATSPPLIADQQDLLIWKSTYDEILNHFNQLCLDCDGFYSSYITHNFPSIQHFDIFLRLFLASFNPIVPMIHQTLTTVNDFWILTLAMAAVGSQYTQTQEFDAMVIPMHEYLRRALQTEVERQGNSDHPIPLFQSILLSHIGMLYYGSTRLGSYAMSRCGGLVGLAELFRLLESTSSSDESILHLKDTIRNASLDTLQEQWQNWVRLETKRRLGYLAWLLDCMSQYHHVDFQSPFSLEVPTGDLPHEGLWNTNSAHEWAELFQRTNRNPSLQSALRKLFLERQVKSDLGESSRVILLHGVYHEIELVKSYLQRPLSSWIPSAQQVPRTSLASGGHLREAQKPSEKWLNELPTFAAWRNAALDCVDVLHWAANGTIALLSGAEHPTVFHLHFSRVILLVPHREILSLVLFTVGSAATHSRIPGREEARAAEQEILRWAQRDESKARLAAVHCGCLYWHIRRYSTMAFYEPSSVFLATLSLWAYSYYASRASPTIQRERSEHEYDRSGSPSRQSSPFANVSGTTASAPGPDPGVGESRDLESRGSPHMPDSDPTFIRLDRPNDDEMVQHFVRCGRPSNMRAYITGVGDICVAKGPTRILREGSKILGAASLAWGRTRDYAATLKALERAMSGAKLCEEPFQGAKG</sequence>
<dbReference type="Gene3D" id="4.10.240.10">
    <property type="entry name" value="Zn(2)-C6 fungal-type DNA-binding domain"/>
    <property type="match status" value="1"/>
</dbReference>
<dbReference type="Pfam" id="PF00096">
    <property type="entry name" value="zf-C2H2"/>
    <property type="match status" value="2"/>
</dbReference>
<dbReference type="CDD" id="cd00067">
    <property type="entry name" value="GAL4"/>
    <property type="match status" value="1"/>
</dbReference>
<dbReference type="FunFam" id="3.30.160.60:FF:000100">
    <property type="entry name" value="Zinc finger 45-like"/>
    <property type="match status" value="1"/>
</dbReference>
<proteinExistence type="predicted"/>
<evidence type="ECO:0000256" key="8">
    <source>
        <dbReference type="PROSITE-ProRule" id="PRU00042"/>
    </source>
</evidence>
<keyword evidence="2" id="KW-0677">Repeat</keyword>
<evidence type="ECO:0000259" key="11">
    <source>
        <dbReference type="PROSITE" id="PS50157"/>
    </source>
</evidence>
<reference evidence="12" key="1">
    <citation type="journal article" date="2021" name="Nat. Commun.">
        <title>Genetic determinants of endophytism in the Arabidopsis root mycobiome.</title>
        <authorList>
            <person name="Mesny F."/>
            <person name="Miyauchi S."/>
            <person name="Thiergart T."/>
            <person name="Pickel B."/>
            <person name="Atanasova L."/>
            <person name="Karlsson M."/>
            <person name="Huettel B."/>
            <person name="Barry K.W."/>
            <person name="Haridas S."/>
            <person name="Chen C."/>
            <person name="Bauer D."/>
            <person name="Andreopoulos W."/>
            <person name="Pangilinan J."/>
            <person name="LaButti K."/>
            <person name="Riley R."/>
            <person name="Lipzen A."/>
            <person name="Clum A."/>
            <person name="Drula E."/>
            <person name="Henrissat B."/>
            <person name="Kohler A."/>
            <person name="Grigoriev I.V."/>
            <person name="Martin F.M."/>
            <person name="Hacquard S."/>
        </authorList>
    </citation>
    <scope>NUCLEOTIDE SEQUENCE</scope>
    <source>
        <strain evidence="12">MPI-CAGE-AT-0021</strain>
    </source>
</reference>
<dbReference type="InterPro" id="IPR013087">
    <property type="entry name" value="Znf_C2H2_type"/>
</dbReference>
<dbReference type="InterPro" id="IPR001138">
    <property type="entry name" value="Zn2Cys6_DnaBD"/>
</dbReference>
<evidence type="ECO:0000256" key="5">
    <source>
        <dbReference type="ARBA" id="ARBA00023015"/>
    </source>
</evidence>
<feature type="region of interest" description="Disordered" evidence="9">
    <location>
        <begin position="140"/>
        <end position="169"/>
    </location>
</feature>
<name>A0A9P9JB43_9HYPO</name>
<evidence type="ECO:0000259" key="10">
    <source>
        <dbReference type="PROSITE" id="PS50048"/>
    </source>
</evidence>
<dbReference type="GO" id="GO:0000981">
    <property type="term" value="F:DNA-binding transcription factor activity, RNA polymerase II-specific"/>
    <property type="evidence" value="ECO:0007669"/>
    <property type="project" value="InterPro"/>
</dbReference>
<feature type="domain" description="C2H2-type" evidence="11">
    <location>
        <begin position="27"/>
        <end position="54"/>
    </location>
</feature>
<dbReference type="PANTHER" id="PTHR47660">
    <property type="entry name" value="TRANSCRIPTION FACTOR WITH C2H2 AND ZN(2)-CYS(6) DNA BINDING DOMAIN (EUROFUNG)-RELATED-RELATED"/>
    <property type="match status" value="1"/>
</dbReference>
<dbReference type="PANTHER" id="PTHR47660:SF7">
    <property type="entry name" value="TRANSCRIPTION FACTOR WITH C2H2 AND ZN(2)-CYS(6) DNA BINDING DOMAIN (EUROFUNG)"/>
    <property type="match status" value="1"/>
</dbReference>
<dbReference type="PROSITE" id="PS00028">
    <property type="entry name" value="ZINC_FINGER_C2H2_1"/>
    <property type="match status" value="2"/>
</dbReference>
<dbReference type="PROSITE" id="PS50048">
    <property type="entry name" value="ZN2_CY6_FUNGAL_2"/>
    <property type="match status" value="1"/>
</dbReference>
<evidence type="ECO:0000256" key="2">
    <source>
        <dbReference type="ARBA" id="ARBA00022737"/>
    </source>
</evidence>
<keyword evidence="1" id="KW-0479">Metal-binding</keyword>
<comment type="caution">
    <text evidence="12">The sequence shown here is derived from an EMBL/GenBank/DDBJ whole genome shotgun (WGS) entry which is preliminary data.</text>
</comment>
<dbReference type="InterPro" id="IPR036864">
    <property type="entry name" value="Zn2-C6_fun-type_DNA-bd_sf"/>
</dbReference>